<keyword evidence="3" id="KW-0560">Oxidoreductase</keyword>
<keyword evidence="3" id="KW-0349">Heme</keyword>
<dbReference type="InterPro" id="IPR017972">
    <property type="entry name" value="Cyt_P450_CS"/>
</dbReference>
<dbReference type="PANTHER" id="PTHR24305">
    <property type="entry name" value="CYTOCHROME P450"/>
    <property type="match status" value="1"/>
</dbReference>
<dbReference type="InterPro" id="IPR050121">
    <property type="entry name" value="Cytochrome_P450_monoxygenase"/>
</dbReference>
<dbReference type="PRINTS" id="PR00385">
    <property type="entry name" value="P450"/>
</dbReference>
<gene>
    <name evidence="5" type="ORF">AGRA3207_004988</name>
</gene>
<comment type="cofactor">
    <cofactor evidence="1">
        <name>heme</name>
        <dbReference type="ChEBI" id="CHEBI:30413"/>
    </cofactor>
</comment>
<reference evidence="5" key="1">
    <citation type="submission" date="2020-07" db="EMBL/GenBank/DDBJ databases">
        <authorList>
            <person name="Tarantini F.S."/>
            <person name="Hong K.W."/>
            <person name="Chan K.G."/>
        </authorList>
    </citation>
    <scope>NUCLEOTIDE SEQUENCE</scope>
    <source>
        <strain evidence="5">32-07</strain>
    </source>
</reference>
<evidence type="ECO:0000313" key="6">
    <source>
        <dbReference type="Proteomes" id="UP001049518"/>
    </source>
</evidence>
<evidence type="ECO:0000313" key="5">
    <source>
        <dbReference type="EMBL" id="QXJ23786.1"/>
    </source>
</evidence>
<organism evidence="5 6">
    <name type="scientific">Actinomadura graeca</name>
    <dbReference type="NCBI Taxonomy" id="2750812"/>
    <lineage>
        <taxon>Bacteria</taxon>
        <taxon>Bacillati</taxon>
        <taxon>Actinomycetota</taxon>
        <taxon>Actinomycetes</taxon>
        <taxon>Streptosporangiales</taxon>
        <taxon>Thermomonosporaceae</taxon>
        <taxon>Actinomadura</taxon>
    </lineage>
</organism>
<dbReference type="PROSITE" id="PS00086">
    <property type="entry name" value="CYTOCHROME_P450"/>
    <property type="match status" value="1"/>
</dbReference>
<evidence type="ECO:0000256" key="3">
    <source>
        <dbReference type="RuleBase" id="RU000461"/>
    </source>
</evidence>
<protein>
    <submittedName>
        <fullName evidence="5">Cytochrome P450</fullName>
    </submittedName>
</protein>
<keyword evidence="6" id="KW-1185">Reference proteome</keyword>
<dbReference type="CDD" id="cd11053">
    <property type="entry name" value="CYP110-like"/>
    <property type="match status" value="1"/>
</dbReference>
<keyword evidence="3" id="KW-0479">Metal-binding</keyword>
<feature type="region of interest" description="Disordered" evidence="4">
    <location>
        <begin position="1"/>
        <end position="23"/>
    </location>
</feature>
<dbReference type="InterPro" id="IPR002397">
    <property type="entry name" value="Cyt_P450_B"/>
</dbReference>
<name>A0ABX8QZN1_9ACTN</name>
<dbReference type="SUPFAM" id="SSF48264">
    <property type="entry name" value="Cytochrome P450"/>
    <property type="match status" value="1"/>
</dbReference>
<dbReference type="Gene3D" id="1.10.630.10">
    <property type="entry name" value="Cytochrome P450"/>
    <property type="match status" value="1"/>
</dbReference>
<evidence type="ECO:0000256" key="4">
    <source>
        <dbReference type="SAM" id="MobiDB-lite"/>
    </source>
</evidence>
<dbReference type="PANTHER" id="PTHR24305:SF166">
    <property type="entry name" value="CYTOCHROME P450 12A4, MITOCHONDRIAL-RELATED"/>
    <property type="match status" value="1"/>
</dbReference>
<evidence type="ECO:0000256" key="2">
    <source>
        <dbReference type="ARBA" id="ARBA00010617"/>
    </source>
</evidence>
<dbReference type="InterPro" id="IPR001128">
    <property type="entry name" value="Cyt_P450"/>
</dbReference>
<dbReference type="RefSeq" id="WP_338028218.1">
    <property type="nucleotide sequence ID" value="NZ_CP059572.1"/>
</dbReference>
<comment type="similarity">
    <text evidence="2 3">Belongs to the cytochrome P450 family.</text>
</comment>
<dbReference type="Proteomes" id="UP001049518">
    <property type="component" value="Chromosome"/>
</dbReference>
<dbReference type="EMBL" id="CP059572">
    <property type="protein sequence ID" value="QXJ23786.1"/>
    <property type="molecule type" value="Genomic_DNA"/>
</dbReference>
<sequence>MPSGDDQKARRAATGSVTRMPPGPRLPATLQTILYSRYRHRLFPLLRRHYGDAFTLRLTMPARRLVVLSDPDDIRTVFAGSGEALHAGEGNAIMGPALGRHSVLLADEDAHRRFRRLLMPVFSAAALRGYEGLVTELARAEAARWPRDRAFRVHPRMRALTLETILRVVFGVTDRDRLAGMRPLVRALADIGPITLLGLPYPALCRVGPWRPYVAAQRRLDELLYAEVADRRRAPDLPERTDVLSRLVRAASAGDDGLTDRELRDQMITLLLAGHETTATALAWTLHELAHDPSPLARAERAADAGDDEYLAAVVKESLRLRPVVHEVARVLTRPMTVAGHPLPAGATVMPAIGLVHGDAGHHPRPGCFHAERFAGAQPAAYTWIPFGGGERRCLGAGFALLEATVVLREVLRRHHPRPAGRRREAQRARNVTLVPARGARLVMSARQAPATARR</sequence>
<keyword evidence="3" id="KW-0408">Iron</keyword>
<evidence type="ECO:0000256" key="1">
    <source>
        <dbReference type="ARBA" id="ARBA00001971"/>
    </source>
</evidence>
<accession>A0ABX8QZN1</accession>
<dbReference type="PRINTS" id="PR00359">
    <property type="entry name" value="BP450"/>
</dbReference>
<dbReference type="Pfam" id="PF00067">
    <property type="entry name" value="p450"/>
    <property type="match status" value="1"/>
</dbReference>
<proteinExistence type="inferred from homology"/>
<keyword evidence="3" id="KW-0503">Monooxygenase</keyword>
<dbReference type="InterPro" id="IPR036396">
    <property type="entry name" value="Cyt_P450_sf"/>
</dbReference>